<organism evidence="7 8">
    <name type="scientific">Chitinophaga arvensicola</name>
    <dbReference type="NCBI Taxonomy" id="29529"/>
    <lineage>
        <taxon>Bacteria</taxon>
        <taxon>Pseudomonadati</taxon>
        <taxon>Bacteroidota</taxon>
        <taxon>Chitinophagia</taxon>
        <taxon>Chitinophagales</taxon>
        <taxon>Chitinophagaceae</taxon>
        <taxon>Chitinophaga</taxon>
    </lineage>
</organism>
<evidence type="ECO:0000256" key="3">
    <source>
        <dbReference type="ARBA" id="ARBA00023082"/>
    </source>
</evidence>
<dbReference type="SUPFAM" id="SSF88946">
    <property type="entry name" value="Sigma2 domain of RNA polymerase sigma factors"/>
    <property type="match status" value="1"/>
</dbReference>
<accession>A0A1I0PM97</accession>
<dbReference type="CDD" id="cd06171">
    <property type="entry name" value="Sigma70_r4"/>
    <property type="match status" value="1"/>
</dbReference>
<dbReference type="Proteomes" id="UP000199310">
    <property type="component" value="Unassembled WGS sequence"/>
</dbReference>
<dbReference type="InterPro" id="IPR039425">
    <property type="entry name" value="RNA_pol_sigma-70-like"/>
</dbReference>
<keyword evidence="8" id="KW-1185">Reference proteome</keyword>
<evidence type="ECO:0000259" key="5">
    <source>
        <dbReference type="Pfam" id="PF04542"/>
    </source>
</evidence>
<keyword evidence="3" id="KW-0731">Sigma factor</keyword>
<dbReference type="GO" id="GO:0016987">
    <property type="term" value="F:sigma factor activity"/>
    <property type="evidence" value="ECO:0007669"/>
    <property type="project" value="UniProtKB-KW"/>
</dbReference>
<dbReference type="InterPro" id="IPR014284">
    <property type="entry name" value="RNA_pol_sigma-70_dom"/>
</dbReference>
<evidence type="ECO:0000256" key="2">
    <source>
        <dbReference type="ARBA" id="ARBA00023015"/>
    </source>
</evidence>
<name>A0A1I0PM97_9BACT</name>
<dbReference type="Pfam" id="PF04542">
    <property type="entry name" value="Sigma70_r2"/>
    <property type="match status" value="1"/>
</dbReference>
<sequence>MSINQPYNEKELLLRIAEGDEQAFAMVFKQYFHHIYQLMLKYTNRHSDAEDIVQQAFVNVWEKRHLLVGIERLDKWLFTVAINEFRIRFRKSRVSDQYRQYLTEVFEEEYGSPEELLISKQQQAILKKALDGLSPKQQQAYLLSREEGLTYAEIAGKMGLEPTTVKEHMSRALKSIRTFILDHSQEFLLLMLLLRNLF</sequence>
<dbReference type="RefSeq" id="WP_089890956.1">
    <property type="nucleotide sequence ID" value="NZ_FOJG01000001.1"/>
</dbReference>
<dbReference type="NCBIfam" id="TIGR02937">
    <property type="entry name" value="sigma70-ECF"/>
    <property type="match status" value="1"/>
</dbReference>
<proteinExistence type="inferred from homology"/>
<dbReference type="PANTHER" id="PTHR43133">
    <property type="entry name" value="RNA POLYMERASE ECF-TYPE SIGMA FACTO"/>
    <property type="match status" value="1"/>
</dbReference>
<evidence type="ECO:0000313" key="8">
    <source>
        <dbReference type="Proteomes" id="UP000199310"/>
    </source>
</evidence>
<reference evidence="8" key="1">
    <citation type="submission" date="2016-10" db="EMBL/GenBank/DDBJ databases">
        <authorList>
            <person name="Varghese N."/>
            <person name="Submissions S."/>
        </authorList>
    </citation>
    <scope>NUCLEOTIDE SEQUENCE [LARGE SCALE GENOMIC DNA]</scope>
    <source>
        <strain evidence="8">DSM 3695</strain>
    </source>
</reference>
<dbReference type="InterPro" id="IPR036388">
    <property type="entry name" value="WH-like_DNA-bd_sf"/>
</dbReference>
<gene>
    <name evidence="7" type="ORF">SAMN04488122_0838</name>
</gene>
<dbReference type="AlphaFoldDB" id="A0A1I0PM97"/>
<dbReference type="EMBL" id="FOJG01000001">
    <property type="protein sequence ID" value="SEW14938.1"/>
    <property type="molecule type" value="Genomic_DNA"/>
</dbReference>
<dbReference type="Gene3D" id="1.10.1740.10">
    <property type="match status" value="1"/>
</dbReference>
<evidence type="ECO:0000256" key="4">
    <source>
        <dbReference type="ARBA" id="ARBA00023163"/>
    </source>
</evidence>
<keyword evidence="4" id="KW-0804">Transcription</keyword>
<protein>
    <submittedName>
        <fullName evidence="7">RNA polymerase sigma-70 factor, ECF subfamily</fullName>
    </submittedName>
</protein>
<keyword evidence="2" id="KW-0805">Transcription regulation</keyword>
<evidence type="ECO:0000313" key="7">
    <source>
        <dbReference type="EMBL" id="SEW14938.1"/>
    </source>
</evidence>
<dbReference type="InterPro" id="IPR013324">
    <property type="entry name" value="RNA_pol_sigma_r3/r4-like"/>
</dbReference>
<dbReference type="Gene3D" id="1.10.10.10">
    <property type="entry name" value="Winged helix-like DNA-binding domain superfamily/Winged helix DNA-binding domain"/>
    <property type="match status" value="1"/>
</dbReference>
<evidence type="ECO:0000259" key="6">
    <source>
        <dbReference type="Pfam" id="PF08281"/>
    </source>
</evidence>
<feature type="domain" description="RNA polymerase sigma factor 70 region 4 type 2" evidence="6">
    <location>
        <begin position="125"/>
        <end position="175"/>
    </location>
</feature>
<dbReference type="GO" id="GO:0003677">
    <property type="term" value="F:DNA binding"/>
    <property type="evidence" value="ECO:0007669"/>
    <property type="project" value="InterPro"/>
</dbReference>
<dbReference type="InterPro" id="IPR013249">
    <property type="entry name" value="RNA_pol_sigma70_r4_t2"/>
</dbReference>
<dbReference type="OrthoDB" id="799938at2"/>
<dbReference type="STRING" id="29529.SAMN04488122_0838"/>
<evidence type="ECO:0000256" key="1">
    <source>
        <dbReference type="ARBA" id="ARBA00010641"/>
    </source>
</evidence>
<dbReference type="GO" id="GO:0006352">
    <property type="term" value="P:DNA-templated transcription initiation"/>
    <property type="evidence" value="ECO:0007669"/>
    <property type="project" value="InterPro"/>
</dbReference>
<dbReference type="InterPro" id="IPR007627">
    <property type="entry name" value="RNA_pol_sigma70_r2"/>
</dbReference>
<dbReference type="PANTHER" id="PTHR43133:SF46">
    <property type="entry name" value="RNA POLYMERASE SIGMA-70 FACTOR ECF SUBFAMILY"/>
    <property type="match status" value="1"/>
</dbReference>
<comment type="similarity">
    <text evidence="1">Belongs to the sigma-70 factor family. ECF subfamily.</text>
</comment>
<dbReference type="SUPFAM" id="SSF88659">
    <property type="entry name" value="Sigma3 and sigma4 domains of RNA polymerase sigma factors"/>
    <property type="match status" value="1"/>
</dbReference>
<feature type="domain" description="RNA polymerase sigma-70 region 2" evidence="5">
    <location>
        <begin position="28"/>
        <end position="93"/>
    </location>
</feature>
<dbReference type="Pfam" id="PF08281">
    <property type="entry name" value="Sigma70_r4_2"/>
    <property type="match status" value="1"/>
</dbReference>
<dbReference type="InterPro" id="IPR013325">
    <property type="entry name" value="RNA_pol_sigma_r2"/>
</dbReference>